<accession>A0A916ULU7</accession>
<evidence type="ECO:0000313" key="8">
    <source>
        <dbReference type="EMBL" id="GGC77631.1"/>
    </source>
</evidence>
<dbReference type="Gene3D" id="3.40.190.10">
    <property type="entry name" value="Periplasmic binding protein-like II"/>
    <property type="match status" value="2"/>
</dbReference>
<dbReference type="EMBL" id="BMGG01000007">
    <property type="protein sequence ID" value="GGC77631.1"/>
    <property type="molecule type" value="Genomic_DNA"/>
</dbReference>
<keyword evidence="3 7" id="KW-0732">Signal</keyword>
<protein>
    <submittedName>
        <fullName evidence="8">Lipoprotein</fullName>
    </submittedName>
</protein>
<proteinExistence type="inferred from homology"/>
<dbReference type="SUPFAM" id="SSF53850">
    <property type="entry name" value="Periplasmic binding protein-like II"/>
    <property type="match status" value="1"/>
</dbReference>
<sequence length="271" mass="29484">MFKRPSGRLAAALVAATVAGLMVLRPAAAETAALKIGLAASANNKAIEAVLDRARAQGLDVKLVEFTDWNAPNVALAEGAVDVNFYQHIPFLEAAKKGNGYDFVPVGIGFISVSGIYSKRIKDLAELKDGATVTISNDPTNLGRALLLLRDAKLIKLRDGADYRATLSDIVGNPKRLKVVPLEAQQVVRSIDDADIAVTFPSFLRLVGVDPNGALLYEKPQKIWAIRFVTRPQQQADERIQRFIQIYQDAPETKAVLKGLYGDLVSFGWEQ</sequence>
<dbReference type="PANTHER" id="PTHR30429">
    <property type="entry name" value="D-METHIONINE-BINDING LIPOPROTEIN METQ"/>
    <property type="match status" value="1"/>
</dbReference>
<evidence type="ECO:0000256" key="6">
    <source>
        <dbReference type="ARBA" id="ARBA00023288"/>
    </source>
</evidence>
<evidence type="ECO:0000256" key="2">
    <source>
        <dbReference type="ARBA" id="ARBA00008973"/>
    </source>
</evidence>
<dbReference type="RefSeq" id="WP_188610928.1">
    <property type="nucleotide sequence ID" value="NZ_BMGG01000007.1"/>
</dbReference>
<gene>
    <name evidence="8" type="ORF">GCM10010994_39900</name>
</gene>
<dbReference type="GO" id="GO:0016020">
    <property type="term" value="C:membrane"/>
    <property type="evidence" value="ECO:0007669"/>
    <property type="project" value="UniProtKB-SubCell"/>
</dbReference>
<dbReference type="InterPro" id="IPR004872">
    <property type="entry name" value="Lipoprotein_NlpA"/>
</dbReference>
<comment type="similarity">
    <text evidence="2">Belongs to the NlpA lipoprotein family.</text>
</comment>
<comment type="caution">
    <text evidence="8">The sequence shown here is derived from an EMBL/GenBank/DDBJ whole genome shotgun (WGS) entry which is preliminary data.</text>
</comment>
<feature type="chain" id="PRO_5037493862" evidence="7">
    <location>
        <begin position="30"/>
        <end position="271"/>
    </location>
</feature>
<evidence type="ECO:0000256" key="5">
    <source>
        <dbReference type="ARBA" id="ARBA00023139"/>
    </source>
</evidence>
<evidence type="ECO:0000256" key="3">
    <source>
        <dbReference type="ARBA" id="ARBA00022729"/>
    </source>
</evidence>
<organism evidence="8 9">
    <name type="scientific">Chelatococcus reniformis</name>
    <dbReference type="NCBI Taxonomy" id="1494448"/>
    <lineage>
        <taxon>Bacteria</taxon>
        <taxon>Pseudomonadati</taxon>
        <taxon>Pseudomonadota</taxon>
        <taxon>Alphaproteobacteria</taxon>
        <taxon>Hyphomicrobiales</taxon>
        <taxon>Chelatococcaceae</taxon>
        <taxon>Chelatococcus</taxon>
    </lineage>
</organism>
<evidence type="ECO:0000256" key="1">
    <source>
        <dbReference type="ARBA" id="ARBA00004635"/>
    </source>
</evidence>
<comment type="subcellular location">
    <subcellularLocation>
        <location evidence="1">Membrane</location>
        <topology evidence="1">Lipid-anchor</topology>
    </subcellularLocation>
</comment>
<evidence type="ECO:0000256" key="4">
    <source>
        <dbReference type="ARBA" id="ARBA00023136"/>
    </source>
</evidence>
<evidence type="ECO:0000256" key="7">
    <source>
        <dbReference type="SAM" id="SignalP"/>
    </source>
</evidence>
<name>A0A916ULU7_9HYPH</name>
<evidence type="ECO:0000313" key="9">
    <source>
        <dbReference type="Proteomes" id="UP000637002"/>
    </source>
</evidence>
<keyword evidence="4" id="KW-0472">Membrane</keyword>
<keyword evidence="6 8" id="KW-0449">Lipoprotein</keyword>
<reference evidence="8" key="2">
    <citation type="submission" date="2020-09" db="EMBL/GenBank/DDBJ databases">
        <authorList>
            <person name="Sun Q."/>
            <person name="Zhou Y."/>
        </authorList>
    </citation>
    <scope>NUCLEOTIDE SEQUENCE</scope>
    <source>
        <strain evidence="8">CGMCC 1.12919</strain>
    </source>
</reference>
<reference evidence="8" key="1">
    <citation type="journal article" date="2014" name="Int. J. Syst. Evol. Microbiol.">
        <title>Complete genome sequence of Corynebacterium casei LMG S-19264T (=DSM 44701T), isolated from a smear-ripened cheese.</title>
        <authorList>
            <consortium name="US DOE Joint Genome Institute (JGI-PGF)"/>
            <person name="Walter F."/>
            <person name="Albersmeier A."/>
            <person name="Kalinowski J."/>
            <person name="Ruckert C."/>
        </authorList>
    </citation>
    <scope>NUCLEOTIDE SEQUENCE</scope>
    <source>
        <strain evidence="8">CGMCC 1.12919</strain>
    </source>
</reference>
<dbReference type="Pfam" id="PF03180">
    <property type="entry name" value="Lipoprotein_9"/>
    <property type="match status" value="1"/>
</dbReference>
<keyword evidence="5" id="KW-0564">Palmitate</keyword>
<dbReference type="Proteomes" id="UP000637002">
    <property type="component" value="Unassembled WGS sequence"/>
</dbReference>
<dbReference type="AlphaFoldDB" id="A0A916ULU7"/>
<keyword evidence="9" id="KW-1185">Reference proteome</keyword>
<feature type="signal peptide" evidence="7">
    <location>
        <begin position="1"/>
        <end position="29"/>
    </location>
</feature>
<dbReference type="PANTHER" id="PTHR30429:SF1">
    <property type="entry name" value="D-METHIONINE-BINDING LIPOPROTEIN METQ-RELATED"/>
    <property type="match status" value="1"/>
</dbReference>